<evidence type="ECO:0000313" key="1">
    <source>
        <dbReference type="EMBL" id="ANH51338.1"/>
    </source>
</evidence>
<sequence length="55" mass="6762" precursor="true">MTPEKIQEIFEKVLKEKEKEYTDERLEEIRKEREYVESIVNEGIQKANNMLKEFK</sequence>
<gene>
    <name evidence="1" type="ORF">PC14_00045</name>
</gene>
<organism evidence="1 2">
    <name type="scientific">Campylobacter phage PC14</name>
    <dbReference type="NCBI Taxonomy" id="1541686"/>
    <lineage>
        <taxon>Viruses</taxon>
        <taxon>Duplodnaviria</taxon>
        <taxon>Heunggongvirae</taxon>
        <taxon>Uroviricota</taxon>
        <taxon>Caudoviricetes</taxon>
        <taxon>Connertonviridae</taxon>
        <taxon>Fletchervirus</taxon>
        <taxon>Fletchervirus NCTC12673</taxon>
    </lineage>
</organism>
<accession>A0A1B0XW11</accession>
<proteinExistence type="predicted"/>
<reference evidence="1 2" key="1">
    <citation type="submission" date="2016-05" db="EMBL/GenBank/DDBJ databases">
        <title>Campylobacter bacteriophages isolated in Slovenia.</title>
        <authorList>
            <person name="Janez N."/>
            <person name="Peterka M."/>
            <person name="Accetto T."/>
        </authorList>
    </citation>
    <scope>NUCLEOTIDE SEQUENCE [LARGE SCALE GENOMIC DNA]</scope>
    <source>
        <strain evidence="1 2">PC14</strain>
    </source>
</reference>
<dbReference type="GeneID" id="30306980"/>
<name>A0A1B0XW11_9CAUD</name>
<dbReference type="EMBL" id="KX236333">
    <property type="protein sequence ID" value="ANH51338.1"/>
    <property type="molecule type" value="Genomic_DNA"/>
</dbReference>
<dbReference type="RefSeq" id="YP_009321644.1">
    <property type="nucleotide sequence ID" value="NC_031909.1"/>
</dbReference>
<evidence type="ECO:0000313" key="2">
    <source>
        <dbReference type="Proteomes" id="UP000202854"/>
    </source>
</evidence>
<protein>
    <submittedName>
        <fullName evidence="1">Uncharacterized protein</fullName>
    </submittedName>
</protein>
<dbReference type="Proteomes" id="UP000202854">
    <property type="component" value="Segment"/>
</dbReference>
<dbReference type="OrthoDB" id="39765at10239"/>
<dbReference type="KEGG" id="vg:30306980"/>